<dbReference type="OrthoDB" id="10252354at2759"/>
<feature type="binding site" evidence="6">
    <location>
        <position position="182"/>
    </location>
    <ligand>
        <name>ATP</name>
        <dbReference type="ChEBI" id="CHEBI:30616"/>
    </ligand>
</feature>
<dbReference type="PANTHER" id="PTHR48013">
    <property type="entry name" value="DUAL SPECIFICITY MITOGEN-ACTIVATED PROTEIN KINASE KINASE 5-RELATED"/>
    <property type="match status" value="1"/>
</dbReference>
<keyword evidence="4" id="KW-0418">Kinase</keyword>
<evidence type="ECO:0000256" key="2">
    <source>
        <dbReference type="ARBA" id="ARBA00022679"/>
    </source>
</evidence>
<dbReference type="InterPro" id="IPR017441">
    <property type="entry name" value="Protein_kinase_ATP_BS"/>
</dbReference>
<evidence type="ECO:0000256" key="7">
    <source>
        <dbReference type="RuleBase" id="RU000304"/>
    </source>
</evidence>
<accession>A0A8S1TVV5</accession>
<dbReference type="Pfam" id="PF00069">
    <property type="entry name" value="Pkinase"/>
    <property type="match status" value="1"/>
</dbReference>
<dbReference type="PROSITE" id="PS50011">
    <property type="entry name" value="PROTEIN_KINASE_DOM"/>
    <property type="match status" value="1"/>
</dbReference>
<dbReference type="GO" id="GO:0004674">
    <property type="term" value="F:protein serine/threonine kinase activity"/>
    <property type="evidence" value="ECO:0007669"/>
    <property type="project" value="UniProtKB-KW"/>
</dbReference>
<comment type="caution">
    <text evidence="9">The sequence shown here is derived from an EMBL/GenBank/DDBJ whole genome shotgun (WGS) entry which is preliminary data.</text>
</comment>
<dbReference type="InterPro" id="IPR008271">
    <property type="entry name" value="Ser/Thr_kinase_AS"/>
</dbReference>
<dbReference type="EMBL" id="CAJJDP010000031">
    <property type="protein sequence ID" value="CAD8156093.1"/>
    <property type="molecule type" value="Genomic_DNA"/>
</dbReference>
<evidence type="ECO:0000256" key="5">
    <source>
        <dbReference type="ARBA" id="ARBA00022840"/>
    </source>
</evidence>
<dbReference type="OMA" id="EHKFVNM"/>
<dbReference type="SMART" id="SM00220">
    <property type="entry name" value="S_TKc"/>
    <property type="match status" value="1"/>
</dbReference>
<comment type="similarity">
    <text evidence="7">Belongs to the protein kinase superfamily.</text>
</comment>
<dbReference type="PROSITE" id="PS00107">
    <property type="entry name" value="PROTEIN_KINASE_ATP"/>
    <property type="match status" value="1"/>
</dbReference>
<dbReference type="GO" id="GO:0005524">
    <property type="term" value="F:ATP binding"/>
    <property type="evidence" value="ECO:0007669"/>
    <property type="project" value="UniProtKB-UniRule"/>
</dbReference>
<dbReference type="PANTHER" id="PTHR48013:SF32">
    <property type="entry name" value="MITOGEN-ACTIVATED PROTEIN KINASE KINASE 2-LIKE"/>
    <property type="match status" value="1"/>
</dbReference>
<evidence type="ECO:0000256" key="1">
    <source>
        <dbReference type="ARBA" id="ARBA00022527"/>
    </source>
</evidence>
<keyword evidence="3 6" id="KW-0547">Nucleotide-binding</keyword>
<protein>
    <recommendedName>
        <fullName evidence="8">Protein kinase domain-containing protein</fullName>
    </recommendedName>
</protein>
<keyword evidence="1 7" id="KW-0723">Serine/threonine-protein kinase</keyword>
<dbReference type="GO" id="GO:0004708">
    <property type="term" value="F:MAP kinase kinase activity"/>
    <property type="evidence" value="ECO:0007669"/>
    <property type="project" value="TreeGrafter"/>
</dbReference>
<reference evidence="9" key="1">
    <citation type="submission" date="2021-01" db="EMBL/GenBank/DDBJ databases">
        <authorList>
            <consortium name="Genoscope - CEA"/>
            <person name="William W."/>
        </authorList>
    </citation>
    <scope>NUCLEOTIDE SEQUENCE</scope>
</reference>
<dbReference type="FunFam" id="3.30.200.20:FF:000040">
    <property type="entry name" value="Dual specificity mitogen-activated protein kinase kinase"/>
    <property type="match status" value="1"/>
</dbReference>
<name>A0A8S1TVV5_PAROT</name>
<dbReference type="CDD" id="cd06623">
    <property type="entry name" value="PKc_MAPKK_plant_like"/>
    <property type="match status" value="1"/>
</dbReference>
<evidence type="ECO:0000259" key="8">
    <source>
        <dbReference type="PROSITE" id="PS50011"/>
    </source>
</evidence>
<sequence>MLTPPHLLYIKKFSEYLISSHFCFLLQEQLRTYLNHQYSQQIMNSLLSIVNLQLLLMSKKIKISQPLPKVNWKDSDMEEELTIKIPNANLISKIIDPRSSPQEYFVPIRFPAQQHMKDADGFFIPLPKEDPKKKLQQQHQFQNERYQIQLQDLISIDDLGQGSSGRVIKALHRPTNLLVALKTIQVVNDEKFTKQINLELETLVSCDHSNIIRCYGAFLEGAQVAIALEFMNLGTLQDVIKKSGKIPEGMLGLIAYQLLKGLDYLHRTKKIIHRDIKPSNLLINSAGEVKISDFGVSGQLLNTQDQRNTWVGTVTYMSPERFLCEPYSSNTDVWSLGLSLLECAWGVFPYPHPGTNETTPSLGFWEIKEYIVSRPAPPSPPEFSQMGADFIAMCLQKDPRKRRSAAELLEHPFIKQYEDVSLQYLEGWLNINQ</sequence>
<proteinExistence type="inferred from homology"/>
<dbReference type="Proteomes" id="UP000683925">
    <property type="component" value="Unassembled WGS sequence"/>
</dbReference>
<keyword evidence="10" id="KW-1185">Reference proteome</keyword>
<dbReference type="AlphaFoldDB" id="A0A8S1TVV5"/>
<keyword evidence="5 6" id="KW-0067">ATP-binding</keyword>
<evidence type="ECO:0000256" key="6">
    <source>
        <dbReference type="PROSITE-ProRule" id="PRU10141"/>
    </source>
</evidence>
<keyword evidence="2" id="KW-0808">Transferase</keyword>
<evidence type="ECO:0000256" key="4">
    <source>
        <dbReference type="ARBA" id="ARBA00022777"/>
    </source>
</evidence>
<dbReference type="InterPro" id="IPR000719">
    <property type="entry name" value="Prot_kinase_dom"/>
</dbReference>
<evidence type="ECO:0000313" key="9">
    <source>
        <dbReference type="EMBL" id="CAD8156093.1"/>
    </source>
</evidence>
<dbReference type="PROSITE" id="PS00108">
    <property type="entry name" value="PROTEIN_KINASE_ST"/>
    <property type="match status" value="1"/>
</dbReference>
<organism evidence="9 10">
    <name type="scientific">Paramecium octaurelia</name>
    <dbReference type="NCBI Taxonomy" id="43137"/>
    <lineage>
        <taxon>Eukaryota</taxon>
        <taxon>Sar</taxon>
        <taxon>Alveolata</taxon>
        <taxon>Ciliophora</taxon>
        <taxon>Intramacronucleata</taxon>
        <taxon>Oligohymenophorea</taxon>
        <taxon>Peniculida</taxon>
        <taxon>Parameciidae</taxon>
        <taxon>Paramecium</taxon>
    </lineage>
</organism>
<evidence type="ECO:0000256" key="3">
    <source>
        <dbReference type="ARBA" id="ARBA00022741"/>
    </source>
</evidence>
<gene>
    <name evidence="9" type="ORF">POCTA_138.1.T0310288</name>
</gene>
<feature type="domain" description="Protein kinase" evidence="8">
    <location>
        <begin position="153"/>
        <end position="414"/>
    </location>
</feature>
<evidence type="ECO:0000313" key="10">
    <source>
        <dbReference type="Proteomes" id="UP000683925"/>
    </source>
</evidence>